<keyword evidence="3" id="KW-1185">Reference proteome</keyword>
<dbReference type="EMBL" id="CP045851">
    <property type="protein sequence ID" value="QGG96992.1"/>
    <property type="molecule type" value="Genomic_DNA"/>
</dbReference>
<reference evidence="2 3" key="1">
    <citation type="submission" date="2019-11" db="EMBL/GenBank/DDBJ databases">
        <authorList>
            <person name="He Y."/>
        </authorList>
    </citation>
    <scope>NUCLEOTIDE SEQUENCE [LARGE SCALE GENOMIC DNA]</scope>
    <source>
        <strain evidence="2 3">SCSIO 58843</strain>
    </source>
</reference>
<feature type="region of interest" description="Disordered" evidence="1">
    <location>
        <begin position="365"/>
        <end position="419"/>
    </location>
</feature>
<organism evidence="2 3">
    <name type="scientific">Actinomarinicola tropica</name>
    <dbReference type="NCBI Taxonomy" id="2789776"/>
    <lineage>
        <taxon>Bacteria</taxon>
        <taxon>Bacillati</taxon>
        <taxon>Actinomycetota</taxon>
        <taxon>Acidimicrobiia</taxon>
        <taxon>Acidimicrobiales</taxon>
        <taxon>Iamiaceae</taxon>
        <taxon>Actinomarinicola</taxon>
    </lineage>
</organism>
<evidence type="ECO:0000313" key="2">
    <source>
        <dbReference type="EMBL" id="QGG96992.1"/>
    </source>
</evidence>
<evidence type="ECO:0000313" key="3">
    <source>
        <dbReference type="Proteomes" id="UP000334019"/>
    </source>
</evidence>
<evidence type="ECO:0000256" key="1">
    <source>
        <dbReference type="SAM" id="MobiDB-lite"/>
    </source>
</evidence>
<dbReference type="AlphaFoldDB" id="A0A5Q2RPT9"/>
<dbReference type="RefSeq" id="WP_153761094.1">
    <property type="nucleotide sequence ID" value="NZ_CP045851.1"/>
</dbReference>
<dbReference type="KEGG" id="atq:GH723_06080"/>
<dbReference type="Proteomes" id="UP000334019">
    <property type="component" value="Chromosome"/>
</dbReference>
<accession>A0A5Q2RPT9</accession>
<sequence>MDHDGVDDSIELFSDGDGLAVIGSAVAVEQFMASSGLVPTDEEGRDLARAFSVSSGAADAAAKFAENSGRWLKMTKESAAKVKEAGLIPTKTPGISHAMLGRHGASTSWIKVVQGPGTALTSPAALAGLGGVMSQMAMQQQLDAINDYLEKIDAKLDDLLRAQMNQVLARVDAVGLAIAEAMTVREAVGRVSDVSWSKVQNQPTAILETQAFALRQLADLEAKFARKSTVADLVTVCQEVESEIVKWLSILARCFQLHEAHAILELDRVMDASPEELDRHRLGLDAARRERTELFERATLQILGRLNDAAETANKKVLFNPKQTPEVVEARNHVAIEVGDFHEVMGIEADAESAEARRWREAAADKLDRARDTGSQGIEGAKRLGSETRQRASSVRGRISEGLAERRQRQGPAEPPPPF</sequence>
<feature type="compositionally biased region" description="Basic and acidic residues" evidence="1">
    <location>
        <begin position="380"/>
        <end position="390"/>
    </location>
</feature>
<protein>
    <submittedName>
        <fullName evidence="2">Uncharacterized protein</fullName>
    </submittedName>
</protein>
<proteinExistence type="predicted"/>
<name>A0A5Q2RPT9_9ACTN</name>
<gene>
    <name evidence="2" type="ORF">GH723_06080</name>
</gene>